<dbReference type="InterPro" id="IPR017930">
    <property type="entry name" value="Myb_dom"/>
</dbReference>
<dbReference type="GO" id="GO:0000976">
    <property type="term" value="F:transcription cis-regulatory region binding"/>
    <property type="evidence" value="ECO:0007669"/>
    <property type="project" value="UniProtKB-ARBA"/>
</dbReference>
<dbReference type="EMBL" id="QJKJ01009357">
    <property type="protein sequence ID" value="RDX76868.1"/>
    <property type="molecule type" value="Genomic_DNA"/>
</dbReference>
<dbReference type="InterPro" id="IPR009057">
    <property type="entry name" value="Homeodomain-like_sf"/>
</dbReference>
<evidence type="ECO:0000256" key="4">
    <source>
        <dbReference type="ARBA" id="ARBA00023125"/>
    </source>
</evidence>
<reference evidence="10" key="1">
    <citation type="submission" date="2018-05" db="EMBL/GenBank/DDBJ databases">
        <title>Draft genome of Mucuna pruriens seed.</title>
        <authorList>
            <person name="Nnadi N.E."/>
            <person name="Vos R."/>
            <person name="Hasami M.H."/>
            <person name="Devisetty U.K."/>
            <person name="Aguiy J.C."/>
        </authorList>
    </citation>
    <scope>NUCLEOTIDE SEQUENCE [LARGE SCALE GENOMIC DNA]</scope>
    <source>
        <strain evidence="10">JCA_2017</strain>
    </source>
</reference>
<protein>
    <submittedName>
        <fullName evidence="10">Transcription factor MYB106</fullName>
    </submittedName>
</protein>
<keyword evidence="5" id="KW-0804">Transcription</keyword>
<dbReference type="PROSITE" id="PS50090">
    <property type="entry name" value="MYB_LIKE"/>
    <property type="match status" value="2"/>
</dbReference>
<dbReference type="GO" id="GO:0005634">
    <property type="term" value="C:nucleus"/>
    <property type="evidence" value="ECO:0007669"/>
    <property type="project" value="UniProtKB-SubCell"/>
</dbReference>
<keyword evidence="3" id="KW-0805">Transcription regulation</keyword>
<feature type="non-terminal residue" evidence="10">
    <location>
        <position position="1"/>
    </location>
</feature>
<feature type="domain" description="Myb-like" evidence="8">
    <location>
        <begin position="9"/>
        <end position="61"/>
    </location>
</feature>
<sequence>MGRVPCCQKVGLKKGPWTSEEDKKLVAYVEKHGHGNWRSVPAKAGLERCGKSCRLRWINYLKPDIKRGNFSSEEDHTIIQLHALLGNKWSIIAAHLHKRTDNEIKNYWNTNLKKRLIRMGLDPVTHKPIKPNTFQAYGGGHGQSKVTINMGHVAQWESARLEAEARGSMLQVGSGYSSHLPRLILSKIPTQLPLSTEHKTMYNMYALVLATNHDLLSPVSTLSIPSRKLPAVSSSTHTESSHGNVIKTSSQIQNSIIGGNMSSLEDDDIMVAVEAFRTARSESLHELFDESTAMEGIDVLALK</sequence>
<dbReference type="SMART" id="SM00717">
    <property type="entry name" value="SANT"/>
    <property type="match status" value="2"/>
</dbReference>
<dbReference type="AlphaFoldDB" id="A0A371FEZ0"/>
<feature type="domain" description="HTH myb-type" evidence="9">
    <location>
        <begin position="66"/>
        <end position="116"/>
    </location>
</feature>
<dbReference type="STRING" id="157652.A0A371FEZ0"/>
<evidence type="ECO:0000256" key="6">
    <source>
        <dbReference type="ARBA" id="ARBA00023242"/>
    </source>
</evidence>
<dbReference type="InterPro" id="IPR015495">
    <property type="entry name" value="Myb_TF_plants"/>
</dbReference>
<dbReference type="FunFam" id="1.10.10.60:FF:000394">
    <property type="entry name" value="MYB transcription factor"/>
    <property type="match status" value="1"/>
</dbReference>
<comment type="subunit">
    <text evidence="7">Can form complexes with MYC2, MYC3 or MYC4.</text>
</comment>
<dbReference type="PROSITE" id="PS51294">
    <property type="entry name" value="HTH_MYB"/>
    <property type="match status" value="2"/>
</dbReference>
<keyword evidence="6" id="KW-0539">Nucleus</keyword>
<dbReference type="GO" id="GO:0080090">
    <property type="term" value="P:regulation of primary metabolic process"/>
    <property type="evidence" value="ECO:0007669"/>
    <property type="project" value="UniProtKB-ARBA"/>
</dbReference>
<feature type="domain" description="HTH myb-type" evidence="9">
    <location>
        <begin position="9"/>
        <end position="65"/>
    </location>
</feature>
<accession>A0A371FEZ0</accession>
<evidence type="ECO:0000256" key="3">
    <source>
        <dbReference type="ARBA" id="ARBA00023015"/>
    </source>
</evidence>
<dbReference type="PANTHER" id="PTHR47994">
    <property type="entry name" value="F14D16.11-RELATED"/>
    <property type="match status" value="1"/>
</dbReference>
<feature type="domain" description="Myb-like" evidence="8">
    <location>
        <begin position="62"/>
        <end position="112"/>
    </location>
</feature>
<name>A0A371FEZ0_MUCPR</name>
<gene>
    <name evidence="10" type="primary">MYB106</name>
    <name evidence="10" type="ORF">CR513_43095</name>
</gene>
<keyword evidence="11" id="KW-1185">Reference proteome</keyword>
<evidence type="ECO:0000256" key="1">
    <source>
        <dbReference type="ARBA" id="ARBA00004123"/>
    </source>
</evidence>
<evidence type="ECO:0000313" key="10">
    <source>
        <dbReference type="EMBL" id="RDX76868.1"/>
    </source>
</evidence>
<dbReference type="Pfam" id="PF00249">
    <property type="entry name" value="Myb_DNA-binding"/>
    <property type="match status" value="2"/>
</dbReference>
<keyword evidence="2" id="KW-0677">Repeat</keyword>
<evidence type="ECO:0000256" key="5">
    <source>
        <dbReference type="ARBA" id="ARBA00023163"/>
    </source>
</evidence>
<dbReference type="Proteomes" id="UP000257109">
    <property type="component" value="Unassembled WGS sequence"/>
</dbReference>
<dbReference type="SUPFAM" id="SSF46689">
    <property type="entry name" value="Homeodomain-like"/>
    <property type="match status" value="1"/>
</dbReference>
<dbReference type="Gene3D" id="1.10.10.60">
    <property type="entry name" value="Homeodomain-like"/>
    <property type="match status" value="2"/>
</dbReference>
<evidence type="ECO:0000259" key="8">
    <source>
        <dbReference type="PROSITE" id="PS50090"/>
    </source>
</evidence>
<evidence type="ECO:0000313" key="11">
    <source>
        <dbReference type="Proteomes" id="UP000257109"/>
    </source>
</evidence>
<dbReference type="FunFam" id="1.10.10.60:FF:000001">
    <property type="entry name" value="MYB-related transcription factor"/>
    <property type="match status" value="1"/>
</dbReference>
<organism evidence="10 11">
    <name type="scientific">Mucuna pruriens</name>
    <name type="common">Velvet bean</name>
    <name type="synonym">Dolichos pruriens</name>
    <dbReference type="NCBI Taxonomy" id="157652"/>
    <lineage>
        <taxon>Eukaryota</taxon>
        <taxon>Viridiplantae</taxon>
        <taxon>Streptophyta</taxon>
        <taxon>Embryophyta</taxon>
        <taxon>Tracheophyta</taxon>
        <taxon>Spermatophyta</taxon>
        <taxon>Magnoliopsida</taxon>
        <taxon>eudicotyledons</taxon>
        <taxon>Gunneridae</taxon>
        <taxon>Pentapetalae</taxon>
        <taxon>rosids</taxon>
        <taxon>fabids</taxon>
        <taxon>Fabales</taxon>
        <taxon>Fabaceae</taxon>
        <taxon>Papilionoideae</taxon>
        <taxon>50 kb inversion clade</taxon>
        <taxon>NPAAA clade</taxon>
        <taxon>indigoferoid/millettioid clade</taxon>
        <taxon>Phaseoleae</taxon>
        <taxon>Mucuna</taxon>
    </lineage>
</organism>
<feature type="non-terminal residue" evidence="10">
    <location>
        <position position="303"/>
    </location>
</feature>
<evidence type="ECO:0000259" key="9">
    <source>
        <dbReference type="PROSITE" id="PS51294"/>
    </source>
</evidence>
<comment type="caution">
    <text evidence="10">The sequence shown here is derived from an EMBL/GenBank/DDBJ whole genome shotgun (WGS) entry which is preliminary data.</text>
</comment>
<evidence type="ECO:0000256" key="7">
    <source>
        <dbReference type="ARBA" id="ARBA00062314"/>
    </source>
</evidence>
<dbReference type="InterPro" id="IPR001005">
    <property type="entry name" value="SANT/Myb"/>
</dbReference>
<proteinExistence type="predicted"/>
<dbReference type="GO" id="GO:0051707">
    <property type="term" value="P:response to other organism"/>
    <property type="evidence" value="ECO:0007669"/>
    <property type="project" value="UniProtKB-ARBA"/>
</dbReference>
<keyword evidence="4" id="KW-0238">DNA-binding</keyword>
<evidence type="ECO:0000256" key="2">
    <source>
        <dbReference type="ARBA" id="ARBA00022737"/>
    </source>
</evidence>
<dbReference type="OrthoDB" id="1388236at2759"/>
<dbReference type="CDD" id="cd00167">
    <property type="entry name" value="SANT"/>
    <property type="match status" value="2"/>
</dbReference>
<comment type="subcellular location">
    <subcellularLocation>
        <location evidence="1">Nucleus</location>
    </subcellularLocation>
</comment>
<dbReference type="PANTHER" id="PTHR47994:SF5">
    <property type="entry name" value="F14D16.11-RELATED"/>
    <property type="match status" value="1"/>
</dbReference>